<dbReference type="AlphaFoldDB" id="A0A7J7J165"/>
<feature type="repeat" description="WD" evidence="5">
    <location>
        <begin position="189"/>
        <end position="221"/>
    </location>
</feature>
<comment type="function">
    <text evidence="4">Essential component of the cytosolic iron-sulfur (Fe/S) protein assembly machinery. Required for the maturation of extramitochondrial Fe/S proteins.</text>
</comment>
<evidence type="ECO:0000313" key="6">
    <source>
        <dbReference type="EMBL" id="KAF6019404.1"/>
    </source>
</evidence>
<dbReference type="GO" id="GO:0016226">
    <property type="term" value="P:iron-sulfur cluster assembly"/>
    <property type="evidence" value="ECO:0007669"/>
    <property type="project" value="UniProtKB-UniRule"/>
</dbReference>
<evidence type="ECO:0000313" key="7">
    <source>
        <dbReference type="Proteomes" id="UP000593567"/>
    </source>
</evidence>
<feature type="repeat" description="WD" evidence="5">
    <location>
        <begin position="298"/>
        <end position="336"/>
    </location>
</feature>
<dbReference type="PANTHER" id="PTHR19920:SF0">
    <property type="entry name" value="CYTOSOLIC IRON-SULFUR PROTEIN ASSEMBLY PROTEIN CIAO1-RELATED"/>
    <property type="match status" value="1"/>
</dbReference>
<dbReference type="PROSITE" id="PS50294">
    <property type="entry name" value="WD_REPEATS_REGION"/>
    <property type="match status" value="6"/>
</dbReference>
<evidence type="ECO:0000256" key="4">
    <source>
        <dbReference type="HAMAP-Rule" id="MF_03037"/>
    </source>
</evidence>
<proteinExistence type="inferred from homology"/>
<dbReference type="PANTHER" id="PTHR19920">
    <property type="entry name" value="WD40 PROTEIN CIAO1"/>
    <property type="match status" value="1"/>
</dbReference>
<dbReference type="InterPro" id="IPR036322">
    <property type="entry name" value="WD40_repeat_dom_sf"/>
</dbReference>
<name>A0A7J7J165_BUGNE</name>
<dbReference type="Proteomes" id="UP000593567">
    <property type="component" value="Unassembled WGS sequence"/>
</dbReference>
<comment type="similarity">
    <text evidence="4">Belongs to the WD repeat CIA1 family.</text>
</comment>
<dbReference type="OrthoDB" id="284782at2759"/>
<organism evidence="6 7">
    <name type="scientific">Bugula neritina</name>
    <name type="common">Brown bryozoan</name>
    <name type="synonym">Sertularia neritina</name>
    <dbReference type="NCBI Taxonomy" id="10212"/>
    <lineage>
        <taxon>Eukaryota</taxon>
        <taxon>Metazoa</taxon>
        <taxon>Spiralia</taxon>
        <taxon>Lophotrochozoa</taxon>
        <taxon>Bryozoa</taxon>
        <taxon>Gymnolaemata</taxon>
        <taxon>Cheilostomatida</taxon>
        <taxon>Flustrina</taxon>
        <taxon>Buguloidea</taxon>
        <taxon>Bugulidae</taxon>
        <taxon>Bugula</taxon>
    </lineage>
</organism>
<feature type="repeat" description="WD" evidence="5">
    <location>
        <begin position="11"/>
        <end position="52"/>
    </location>
</feature>
<dbReference type="GO" id="GO:0097361">
    <property type="term" value="C:cytosolic [4Fe-4S] assembly targeting complex"/>
    <property type="evidence" value="ECO:0007669"/>
    <property type="project" value="InterPro"/>
</dbReference>
<comment type="function">
    <text evidence="3">Key component of the cytosolic iron-sulfur protein assembly (CIA) complex, a multiprotein complex that mediates the incorporation of iron-sulfur cluster into extramitochondrial Fe/S proteins. As a CIA complex component, interacts specifically with CIAO2A or CIAO2B and MMS19 to assist different branches of iron-sulfur protein assembly, depending of its interactors. The complex CIAO1:CIAO2B:MMS19 binds to and facilitates the assembly of most cytosolic-nuclear Fe/S proteins. CIAO1:CIAO2A specifically matures ACO1 and stabilizes IREB2. Seems to specifically modulate the transactivation activity of WT1. As part of the mitotic spindle-associated MMXD complex it may play a role in chromosome segregation.</text>
</comment>
<dbReference type="InterPro" id="IPR001680">
    <property type="entry name" value="WD40_rpt"/>
</dbReference>
<feature type="repeat" description="WD" evidence="5">
    <location>
        <begin position="145"/>
        <end position="177"/>
    </location>
</feature>
<dbReference type="Gene3D" id="2.130.10.10">
    <property type="entry name" value="YVTN repeat-like/Quinoprotein amine dehydrogenase"/>
    <property type="match status" value="1"/>
</dbReference>
<evidence type="ECO:0000256" key="1">
    <source>
        <dbReference type="ARBA" id="ARBA00022574"/>
    </source>
</evidence>
<dbReference type="PROSITE" id="PS50082">
    <property type="entry name" value="WD_REPEATS_2"/>
    <property type="match status" value="6"/>
</dbReference>
<dbReference type="HAMAP" id="MF_03037">
    <property type="entry name" value="ciao1"/>
    <property type="match status" value="1"/>
</dbReference>
<keyword evidence="7" id="KW-1185">Reference proteome</keyword>
<feature type="repeat" description="WD" evidence="5">
    <location>
        <begin position="100"/>
        <end position="141"/>
    </location>
</feature>
<dbReference type="Pfam" id="PF00400">
    <property type="entry name" value="WD40"/>
    <property type="match status" value="7"/>
</dbReference>
<dbReference type="InterPro" id="IPR028608">
    <property type="entry name" value="CIAO1/Cia1"/>
</dbReference>
<feature type="repeat" description="WD" evidence="5">
    <location>
        <begin position="56"/>
        <end position="97"/>
    </location>
</feature>
<comment type="caution">
    <text evidence="6">The sequence shown here is derived from an EMBL/GenBank/DDBJ whole genome shotgun (WGS) entry which is preliminary data.</text>
</comment>
<keyword evidence="1 5" id="KW-0853">WD repeat</keyword>
<gene>
    <name evidence="6" type="ORF">EB796_022294</name>
</gene>
<dbReference type="InterPro" id="IPR015943">
    <property type="entry name" value="WD40/YVTN_repeat-like_dom_sf"/>
</dbReference>
<dbReference type="EMBL" id="VXIV02003233">
    <property type="protein sequence ID" value="KAF6019404.1"/>
    <property type="molecule type" value="Genomic_DNA"/>
</dbReference>
<dbReference type="SUPFAM" id="SSF50978">
    <property type="entry name" value="WD40 repeat-like"/>
    <property type="match status" value="1"/>
</dbReference>
<protein>
    <recommendedName>
        <fullName evidence="4">Probable cytosolic iron-sulfur protein assembly protein CIAO1 homolog</fullName>
    </recommendedName>
</protein>
<evidence type="ECO:0000256" key="2">
    <source>
        <dbReference type="ARBA" id="ARBA00022737"/>
    </source>
</evidence>
<evidence type="ECO:0000256" key="3">
    <source>
        <dbReference type="ARBA" id="ARBA00060126"/>
    </source>
</evidence>
<evidence type="ECO:0000256" key="5">
    <source>
        <dbReference type="PROSITE-ProRule" id="PRU00221"/>
    </source>
</evidence>
<keyword evidence="2" id="KW-0677">Repeat</keyword>
<dbReference type="CDD" id="cd00200">
    <property type="entry name" value="WD40"/>
    <property type="match status" value="1"/>
</dbReference>
<dbReference type="SMART" id="SM00320">
    <property type="entry name" value="WD40"/>
    <property type="match status" value="7"/>
</dbReference>
<sequence length="336" mass="37855">MAVNMECLATLKGHEDRVWCVAWNHSGTLLATCGTDKVVCIWKLEGERWIRSSVLSDGHSRTIRCVTWSPCDKLLTSTSFDGTTAVWDRKNGEFECALTLEGHENEVKCAAWSPSGQFLATCGRDKRVWIWSIDDDSDYECSSVLSSHTQDVKSVTWHPHKDTLLSTSYDNTIRIYEEQEDDWECISVLESHTSTVWAAAFDKTGQRFASCSDDCSVKIWQEYLPQNKEGVITPGNHSTWKCICSLSGYHQRTIYDIKWNNVTGYIATACGDNSIRIFSESADSDDNAPSFQMIAQMKNAHNEDVNSIDWNPAKPDMLASCSDDGDIKLWRLSSEV</sequence>
<dbReference type="FunFam" id="2.130.10.10:FF:000136">
    <property type="entry name" value="Probable cytosolic iron-sulfur protein assembly protein CIAO1"/>
    <property type="match status" value="1"/>
</dbReference>
<accession>A0A7J7J165</accession>
<reference evidence="6" key="1">
    <citation type="submission" date="2020-06" db="EMBL/GenBank/DDBJ databases">
        <title>Draft genome of Bugula neritina, a colonial animal packing powerful symbionts and potential medicines.</title>
        <authorList>
            <person name="Rayko M."/>
        </authorList>
    </citation>
    <scope>NUCLEOTIDE SEQUENCE [LARGE SCALE GENOMIC DNA]</scope>
    <source>
        <strain evidence="6">Kwan_BN1</strain>
    </source>
</reference>